<sequence>MGPPFRTQGVYIASCNFAAVLEYNSTNALLKDEFCRNSTGRQGWTSNPRDIVSNSLALGGPQDLPDFLFYGTFFAFQTMSVFLDQVHVKHVVPGVNVCLSFLWFLSQTATGREFVEDFVPWAKLVQYLNGITKFPFDVELIEGDKLPWSDDIQWTPEDILIRVHLFIRMVSSETARRRKMNATYTGQFWRYPEDTDVSGSE</sequence>
<name>A0AAD4GMT5_ASPNN</name>
<dbReference type="SUPFAM" id="SSF48452">
    <property type="entry name" value="TPR-like"/>
    <property type="match status" value="1"/>
</dbReference>
<evidence type="ECO:0000313" key="1">
    <source>
        <dbReference type="EMBL" id="KAF9882641.1"/>
    </source>
</evidence>
<evidence type="ECO:0000313" key="2">
    <source>
        <dbReference type="Proteomes" id="UP001194746"/>
    </source>
</evidence>
<reference evidence="1" key="1">
    <citation type="journal article" date="2019" name="Beilstein J. Org. Chem.">
        <title>Nanangenines: drimane sesquiterpenoids as the dominant metabolite cohort of a novel Australian fungus, Aspergillus nanangensis.</title>
        <authorList>
            <person name="Lacey H.J."/>
            <person name="Gilchrist C.L.M."/>
            <person name="Crombie A."/>
            <person name="Kalaitzis J.A."/>
            <person name="Vuong D."/>
            <person name="Rutledge P.J."/>
            <person name="Turner P."/>
            <person name="Pitt J.I."/>
            <person name="Lacey E."/>
            <person name="Chooi Y.H."/>
            <person name="Piggott A.M."/>
        </authorList>
    </citation>
    <scope>NUCLEOTIDE SEQUENCE</scope>
    <source>
        <strain evidence="1">MST-FP2251</strain>
    </source>
</reference>
<accession>A0AAD4GMT5</accession>
<dbReference type="Proteomes" id="UP001194746">
    <property type="component" value="Unassembled WGS sequence"/>
</dbReference>
<proteinExistence type="predicted"/>
<dbReference type="AlphaFoldDB" id="A0AAD4GMT5"/>
<dbReference type="EMBL" id="VCAU01000254">
    <property type="protein sequence ID" value="KAF9882641.1"/>
    <property type="molecule type" value="Genomic_DNA"/>
</dbReference>
<keyword evidence="2" id="KW-1185">Reference proteome</keyword>
<protein>
    <submittedName>
        <fullName evidence="1">Uncharacterized protein</fullName>
    </submittedName>
</protein>
<dbReference type="InterPro" id="IPR011990">
    <property type="entry name" value="TPR-like_helical_dom_sf"/>
</dbReference>
<reference evidence="1" key="2">
    <citation type="submission" date="2020-02" db="EMBL/GenBank/DDBJ databases">
        <authorList>
            <person name="Gilchrist C.L.M."/>
            <person name="Chooi Y.-H."/>
        </authorList>
    </citation>
    <scope>NUCLEOTIDE SEQUENCE</scope>
    <source>
        <strain evidence="1">MST-FP2251</strain>
    </source>
</reference>
<organism evidence="1 2">
    <name type="scientific">Aspergillus nanangensis</name>
    <dbReference type="NCBI Taxonomy" id="2582783"/>
    <lineage>
        <taxon>Eukaryota</taxon>
        <taxon>Fungi</taxon>
        <taxon>Dikarya</taxon>
        <taxon>Ascomycota</taxon>
        <taxon>Pezizomycotina</taxon>
        <taxon>Eurotiomycetes</taxon>
        <taxon>Eurotiomycetidae</taxon>
        <taxon>Eurotiales</taxon>
        <taxon>Aspergillaceae</taxon>
        <taxon>Aspergillus</taxon>
        <taxon>Aspergillus subgen. Circumdati</taxon>
    </lineage>
</organism>
<gene>
    <name evidence="1" type="ORF">FE257_005814</name>
</gene>
<comment type="caution">
    <text evidence="1">The sequence shown here is derived from an EMBL/GenBank/DDBJ whole genome shotgun (WGS) entry which is preliminary data.</text>
</comment>